<comment type="similarity">
    <text evidence="1 3">Belongs to the ETS family.</text>
</comment>
<evidence type="ECO:0000256" key="2">
    <source>
        <dbReference type="ARBA" id="ARBA00023125"/>
    </source>
</evidence>
<dbReference type="AlphaFoldDB" id="A0A8B6BPP1"/>
<feature type="compositionally biased region" description="Low complexity" evidence="4">
    <location>
        <begin position="128"/>
        <end position="138"/>
    </location>
</feature>
<gene>
    <name evidence="6" type="ORF">MGAL_10B092445</name>
</gene>
<comment type="subcellular location">
    <subcellularLocation>
        <location evidence="3">Nucleus</location>
    </subcellularLocation>
</comment>
<protein>
    <submittedName>
        <fullName evidence="6">ETS homologous factor</fullName>
    </submittedName>
</protein>
<proteinExistence type="inferred from homology"/>
<dbReference type="SMART" id="SM00413">
    <property type="entry name" value="ETS"/>
    <property type="match status" value="1"/>
</dbReference>
<evidence type="ECO:0000313" key="6">
    <source>
        <dbReference type="EMBL" id="VDH93056.1"/>
    </source>
</evidence>
<feature type="domain" description="ETS" evidence="5">
    <location>
        <begin position="256"/>
        <end position="316"/>
    </location>
</feature>
<dbReference type="InterPro" id="IPR046328">
    <property type="entry name" value="ETS_fam"/>
</dbReference>
<reference evidence="6" key="1">
    <citation type="submission" date="2018-11" db="EMBL/GenBank/DDBJ databases">
        <authorList>
            <person name="Alioto T."/>
            <person name="Alioto T."/>
        </authorList>
    </citation>
    <scope>NUCLEOTIDE SEQUENCE</scope>
</reference>
<keyword evidence="2 3" id="KW-0238">DNA-binding</keyword>
<dbReference type="InterPro" id="IPR000418">
    <property type="entry name" value="Ets_dom"/>
</dbReference>
<evidence type="ECO:0000256" key="3">
    <source>
        <dbReference type="RuleBase" id="RU004019"/>
    </source>
</evidence>
<feature type="region of interest" description="Disordered" evidence="4">
    <location>
        <begin position="108"/>
        <end position="138"/>
    </location>
</feature>
<dbReference type="GO" id="GO:0000981">
    <property type="term" value="F:DNA-binding transcription factor activity, RNA polymerase II-specific"/>
    <property type="evidence" value="ECO:0007669"/>
    <property type="project" value="TreeGrafter"/>
</dbReference>
<dbReference type="SUPFAM" id="SSF46785">
    <property type="entry name" value="Winged helix' DNA-binding domain"/>
    <property type="match status" value="1"/>
</dbReference>
<feature type="non-terminal residue" evidence="6">
    <location>
        <position position="316"/>
    </location>
</feature>
<feature type="compositionally biased region" description="Low complexity" evidence="4">
    <location>
        <begin position="167"/>
        <end position="177"/>
    </location>
</feature>
<dbReference type="GO" id="GO:0030154">
    <property type="term" value="P:cell differentiation"/>
    <property type="evidence" value="ECO:0007669"/>
    <property type="project" value="TreeGrafter"/>
</dbReference>
<evidence type="ECO:0000256" key="1">
    <source>
        <dbReference type="ARBA" id="ARBA00005562"/>
    </source>
</evidence>
<dbReference type="Gene3D" id="1.10.10.10">
    <property type="entry name" value="Winged helix-like DNA-binding domain superfamily/Winged helix DNA-binding domain"/>
    <property type="match status" value="1"/>
</dbReference>
<name>A0A8B6BPP1_MYTGA</name>
<keyword evidence="7" id="KW-1185">Reference proteome</keyword>
<keyword evidence="3" id="KW-0539">Nucleus</keyword>
<dbReference type="OrthoDB" id="5961210at2759"/>
<evidence type="ECO:0000313" key="7">
    <source>
        <dbReference type="Proteomes" id="UP000596742"/>
    </source>
</evidence>
<dbReference type="PROSITE" id="PS50061">
    <property type="entry name" value="ETS_DOMAIN_3"/>
    <property type="match status" value="1"/>
</dbReference>
<accession>A0A8B6BPP1</accession>
<dbReference type="Proteomes" id="UP000596742">
    <property type="component" value="Unassembled WGS sequence"/>
</dbReference>
<dbReference type="GO" id="GO:0043565">
    <property type="term" value="F:sequence-specific DNA binding"/>
    <property type="evidence" value="ECO:0007669"/>
    <property type="project" value="InterPro"/>
</dbReference>
<dbReference type="InterPro" id="IPR036388">
    <property type="entry name" value="WH-like_DNA-bd_sf"/>
</dbReference>
<sequence>LADVFTEAILTEDIFQSLDQVSSRTMSETMEAVKGLNENDFLNQHVLSEEKAEVIIAGTVDSSIQELTQPDDLMIPLMWPNVYGDQGGETLVVEYEIEVPPEETEMIYANSPGSAGDISDFSSEPENDSSCGGSDGSSPMISYITLFIYTEPENDSSCGGSDEPENDSSCGGSDGSSPMISYSKVEVKTEPGLDEQRQAAPYLPVQAILSPYEEEELEDSYDAVIRHKKRRKSDADILLMVGKRPGRKKGQTSSVYHLWEFIRDLLHDPKQRIIKWENEQEGIFRVVKSSEVAKQWGNMKKNREKMTYEKLSRSLR</sequence>
<dbReference type="PANTHER" id="PTHR11849:SF190">
    <property type="entry name" value="ETS-DOMAIN PROTEIN"/>
    <property type="match status" value="1"/>
</dbReference>
<dbReference type="InterPro" id="IPR036390">
    <property type="entry name" value="WH_DNA-bd_sf"/>
</dbReference>
<dbReference type="GO" id="GO:0005634">
    <property type="term" value="C:nucleus"/>
    <property type="evidence" value="ECO:0007669"/>
    <property type="project" value="UniProtKB-SubCell"/>
</dbReference>
<organism evidence="6 7">
    <name type="scientific">Mytilus galloprovincialis</name>
    <name type="common">Mediterranean mussel</name>
    <dbReference type="NCBI Taxonomy" id="29158"/>
    <lineage>
        <taxon>Eukaryota</taxon>
        <taxon>Metazoa</taxon>
        <taxon>Spiralia</taxon>
        <taxon>Lophotrochozoa</taxon>
        <taxon>Mollusca</taxon>
        <taxon>Bivalvia</taxon>
        <taxon>Autobranchia</taxon>
        <taxon>Pteriomorphia</taxon>
        <taxon>Mytilida</taxon>
        <taxon>Mytiloidea</taxon>
        <taxon>Mytilidae</taxon>
        <taxon>Mytilinae</taxon>
        <taxon>Mytilus</taxon>
    </lineage>
</organism>
<feature type="region of interest" description="Disordered" evidence="4">
    <location>
        <begin position="153"/>
        <end position="180"/>
    </location>
</feature>
<dbReference type="EMBL" id="UYJE01000420">
    <property type="protein sequence ID" value="VDH93056.1"/>
    <property type="molecule type" value="Genomic_DNA"/>
</dbReference>
<dbReference type="PANTHER" id="PTHR11849">
    <property type="entry name" value="ETS"/>
    <property type="match status" value="1"/>
</dbReference>
<dbReference type="Pfam" id="PF00178">
    <property type="entry name" value="Ets"/>
    <property type="match status" value="1"/>
</dbReference>
<comment type="caution">
    <text evidence="6">The sequence shown here is derived from an EMBL/GenBank/DDBJ whole genome shotgun (WGS) entry which is preliminary data.</text>
</comment>
<evidence type="ECO:0000259" key="5">
    <source>
        <dbReference type="PROSITE" id="PS50061"/>
    </source>
</evidence>
<dbReference type="PRINTS" id="PR00454">
    <property type="entry name" value="ETSDOMAIN"/>
</dbReference>
<evidence type="ECO:0000256" key="4">
    <source>
        <dbReference type="SAM" id="MobiDB-lite"/>
    </source>
</evidence>